<proteinExistence type="predicted"/>
<dbReference type="PROSITE" id="PS51257">
    <property type="entry name" value="PROKAR_LIPOPROTEIN"/>
    <property type="match status" value="1"/>
</dbReference>
<keyword evidence="2" id="KW-1185">Reference proteome</keyword>
<accession>A0A7X4HB16</accession>
<dbReference type="EMBL" id="WWCU01000010">
    <property type="protein sequence ID" value="MYN07956.1"/>
    <property type="molecule type" value="Genomic_DNA"/>
</dbReference>
<dbReference type="AlphaFoldDB" id="A0A7X4HB16"/>
<evidence type="ECO:0000313" key="1">
    <source>
        <dbReference type="EMBL" id="MYN07956.1"/>
    </source>
</evidence>
<name>A0A7X4HB16_9BURK</name>
<comment type="caution">
    <text evidence="1">The sequence shown here is derived from an EMBL/GenBank/DDBJ whole genome shotgun (WGS) entry which is preliminary data.</text>
</comment>
<gene>
    <name evidence="1" type="ORF">GTP77_11475</name>
</gene>
<dbReference type="RefSeq" id="WP_161072296.1">
    <property type="nucleotide sequence ID" value="NZ_WWCU01000010.1"/>
</dbReference>
<organism evidence="1 2">
    <name type="scientific">Pseudoduganella aquatica</name>
    <dbReference type="NCBI Taxonomy" id="2660641"/>
    <lineage>
        <taxon>Bacteria</taxon>
        <taxon>Pseudomonadati</taxon>
        <taxon>Pseudomonadota</taxon>
        <taxon>Betaproteobacteria</taxon>
        <taxon>Burkholderiales</taxon>
        <taxon>Oxalobacteraceae</taxon>
        <taxon>Telluria group</taxon>
        <taxon>Pseudoduganella</taxon>
    </lineage>
</organism>
<sequence>MDKLLLTLRAAAFPKKLAGFALLFSVGVGACGSSHAKPAIAAPASGLEHIAAQTCESGVIARSKNKTTLDFHHSTTTPQVRKLGEDMVVVLLKFSAKNASGAESGSIAKCVLSADGKKLIVIDVEDAK</sequence>
<evidence type="ECO:0008006" key="3">
    <source>
        <dbReference type="Google" id="ProtNLM"/>
    </source>
</evidence>
<dbReference type="Proteomes" id="UP000450676">
    <property type="component" value="Unassembled WGS sequence"/>
</dbReference>
<reference evidence="1 2" key="1">
    <citation type="submission" date="2019-12" db="EMBL/GenBank/DDBJ databases">
        <title>Novel species isolated from a subtropical stream in China.</title>
        <authorList>
            <person name="Lu H."/>
        </authorList>
    </citation>
    <scope>NUCLEOTIDE SEQUENCE [LARGE SCALE GENOMIC DNA]</scope>
    <source>
        <strain evidence="1 2">FT127W</strain>
    </source>
</reference>
<protein>
    <recommendedName>
        <fullName evidence="3">Lipoprotein</fullName>
    </recommendedName>
</protein>
<evidence type="ECO:0000313" key="2">
    <source>
        <dbReference type="Proteomes" id="UP000450676"/>
    </source>
</evidence>